<organism evidence="2 3">
    <name type="scientific">Sphingobium yanoikuyae</name>
    <name type="common">Sphingomonas yanoikuyae</name>
    <dbReference type="NCBI Taxonomy" id="13690"/>
    <lineage>
        <taxon>Bacteria</taxon>
        <taxon>Pseudomonadati</taxon>
        <taxon>Pseudomonadota</taxon>
        <taxon>Alphaproteobacteria</taxon>
        <taxon>Sphingomonadales</taxon>
        <taxon>Sphingomonadaceae</taxon>
        <taxon>Sphingobium</taxon>
    </lineage>
</organism>
<protein>
    <submittedName>
        <fullName evidence="2">Pesticin immunity protein</fullName>
    </submittedName>
</protein>
<name>A0A3G2UPE2_SPHYA</name>
<gene>
    <name evidence="2" type="ORF">EBF16_09030</name>
</gene>
<evidence type="ECO:0000256" key="1">
    <source>
        <dbReference type="SAM" id="SignalP"/>
    </source>
</evidence>
<evidence type="ECO:0000313" key="3">
    <source>
        <dbReference type="Proteomes" id="UP000280708"/>
    </source>
</evidence>
<dbReference type="EMBL" id="CP033230">
    <property type="protein sequence ID" value="AYO77060.1"/>
    <property type="molecule type" value="Genomic_DNA"/>
</dbReference>
<feature type="chain" id="PRO_5018156741" evidence="1">
    <location>
        <begin position="34"/>
        <end position="153"/>
    </location>
</feature>
<proteinExistence type="predicted"/>
<evidence type="ECO:0000313" key="2">
    <source>
        <dbReference type="EMBL" id="AYO77060.1"/>
    </source>
</evidence>
<keyword evidence="1" id="KW-0732">Signal</keyword>
<accession>A0A3G2UPE2</accession>
<reference evidence="2 3" key="1">
    <citation type="submission" date="2018-10" db="EMBL/GenBank/DDBJ databases">
        <title>Characterization and genome analysis of a novel bacterium Sphingobium yanoikuyae SJTF8 capable of degrading PAHs.</title>
        <authorList>
            <person name="Yin C."/>
            <person name="Xiong W."/>
            <person name="Liang R."/>
        </authorList>
    </citation>
    <scope>NUCLEOTIDE SEQUENCE [LARGE SCALE GENOMIC DNA]</scope>
    <source>
        <strain evidence="2 3">SJTF8</strain>
    </source>
</reference>
<dbReference type="Proteomes" id="UP000280708">
    <property type="component" value="Chromosome"/>
</dbReference>
<feature type="signal peptide" evidence="1">
    <location>
        <begin position="1"/>
        <end position="33"/>
    </location>
</feature>
<dbReference type="AlphaFoldDB" id="A0A3G2UPE2"/>
<sequence length="153" mass="16519">MQSIVNSARVSTMNTIKMLVSATLLVPSTSAISAVDPSPVESVIDRLDLTSFPNSIGPRRVAEKKTFSEYGFIVIKKTASGAYLELDSHRWEMSFNVLSAKDGRMTVCFGDRALGGGTYNALSALSLSKTTDGMWIAKQLKGGLPNCRNKPEV</sequence>